<dbReference type="VEuPathDB" id="TriTrypDB:LDHU3_33.0210"/>
<dbReference type="Proteomes" id="UP000318447">
    <property type="component" value="Unassembled WGS sequence"/>
</dbReference>
<evidence type="ECO:0000313" key="2">
    <source>
        <dbReference type="Proteomes" id="UP000318447"/>
    </source>
</evidence>
<dbReference type="AlphaFoldDB" id="A0A504XYZ7"/>
<name>A0A504XYZ7_LEIDO</name>
<comment type="caution">
    <text evidence="1">The sequence shown here is derived from an EMBL/GenBank/DDBJ whole genome shotgun (WGS) entry which is preliminary data.</text>
</comment>
<sequence>MSGDVGLDVEATWTSCKAAAAKMNRGGAATHFGASPVSSALPRTSSLSAAAAYLRLYLSKERSLEEEAYEQLEWAFMRIAHNGLPTRELSGMHFTTEHIVSLLLFHVAYLQLVPQPVTGEDATVLGSVFWFATVYAMLQHYTTFFLEDCRSPVRLLAAFRDHYAADLLAVLPVNNATPELDAFPVQRAITRACVSVPCVKALAQSCGKAGTRETYGRVAFGVEPKKLRAVRRMQSNHCKLTSAAPGCLGFERNMFAGES</sequence>
<reference evidence="2" key="1">
    <citation type="submission" date="2019-02" db="EMBL/GenBank/DDBJ databases">
        <title>FDA dAtabase for Regulatory Grade micrObial Sequences (FDA-ARGOS): Supporting development and validation of Infectious Disease Dx tests.</title>
        <authorList>
            <person name="Duncan R."/>
            <person name="Fisher C."/>
            <person name="Tallon L."/>
            <person name="Sadzewicz L."/>
            <person name="Sengamalay N."/>
            <person name="Ott S."/>
            <person name="Godinez A."/>
            <person name="Nagaraj S."/>
            <person name="Vavikolanu K."/>
            <person name="Nadendla S."/>
            <person name="Aluvathingal J."/>
            <person name="Sichtig H."/>
        </authorList>
    </citation>
    <scope>NUCLEOTIDE SEQUENCE [LARGE SCALE GENOMIC DNA]</scope>
    <source>
        <strain evidence="2">FDAARGOS_361</strain>
    </source>
</reference>
<dbReference type="EMBL" id="RHLC01000007">
    <property type="protein sequence ID" value="TPP53854.1"/>
    <property type="molecule type" value="Genomic_DNA"/>
</dbReference>
<protein>
    <submittedName>
        <fullName evidence="1">Uncharacterized protein</fullName>
    </submittedName>
</protein>
<evidence type="ECO:0000313" key="1">
    <source>
        <dbReference type="EMBL" id="TPP53854.1"/>
    </source>
</evidence>
<gene>
    <name evidence="1" type="ORF">CGC21_38525</name>
</gene>
<dbReference type="VEuPathDB" id="TriTrypDB:LdCL_330006800"/>
<accession>A0A504XYZ7</accession>
<organism evidence="1 2">
    <name type="scientific">Leishmania donovani</name>
    <dbReference type="NCBI Taxonomy" id="5661"/>
    <lineage>
        <taxon>Eukaryota</taxon>
        <taxon>Discoba</taxon>
        <taxon>Euglenozoa</taxon>
        <taxon>Kinetoplastea</taxon>
        <taxon>Metakinetoplastina</taxon>
        <taxon>Trypanosomatida</taxon>
        <taxon>Trypanosomatidae</taxon>
        <taxon>Leishmaniinae</taxon>
        <taxon>Leishmania</taxon>
    </lineage>
</organism>
<proteinExistence type="predicted"/>